<keyword evidence="2" id="KW-1185">Reference proteome</keyword>
<sequence>MGALREGLTEKRRPEARRVARRNTHDLMAADDEQASTRRSVHLPHGCRQSLHGGNFDHRIVLCAPVAAKGGIVRRASGGRGGPRSKDYLRPRL</sequence>
<feature type="compositionally biased region" description="Basic and acidic residues" evidence="1">
    <location>
        <begin position="84"/>
        <end position="93"/>
    </location>
</feature>
<dbReference type="WBParaSite" id="PSAMB.scaffold1306size33179.g12387.t1">
    <property type="protein sequence ID" value="PSAMB.scaffold1306size33179.g12387.t1"/>
    <property type="gene ID" value="PSAMB.scaffold1306size33179.g12387"/>
</dbReference>
<evidence type="ECO:0000256" key="1">
    <source>
        <dbReference type="SAM" id="MobiDB-lite"/>
    </source>
</evidence>
<feature type="region of interest" description="Disordered" evidence="1">
    <location>
        <begin position="73"/>
        <end position="93"/>
    </location>
</feature>
<dbReference type="AlphaFoldDB" id="A0A914UW48"/>
<protein>
    <submittedName>
        <fullName evidence="3">Uncharacterized protein</fullName>
    </submittedName>
</protein>
<reference evidence="3" key="1">
    <citation type="submission" date="2022-11" db="UniProtKB">
        <authorList>
            <consortium name="WormBaseParasite"/>
        </authorList>
    </citation>
    <scope>IDENTIFICATION</scope>
</reference>
<evidence type="ECO:0000313" key="2">
    <source>
        <dbReference type="Proteomes" id="UP000887566"/>
    </source>
</evidence>
<evidence type="ECO:0000313" key="3">
    <source>
        <dbReference type="WBParaSite" id="PSAMB.scaffold1306size33179.g12387.t1"/>
    </source>
</evidence>
<accession>A0A914UW48</accession>
<organism evidence="2 3">
    <name type="scientific">Plectus sambesii</name>
    <dbReference type="NCBI Taxonomy" id="2011161"/>
    <lineage>
        <taxon>Eukaryota</taxon>
        <taxon>Metazoa</taxon>
        <taxon>Ecdysozoa</taxon>
        <taxon>Nematoda</taxon>
        <taxon>Chromadorea</taxon>
        <taxon>Plectida</taxon>
        <taxon>Plectina</taxon>
        <taxon>Plectoidea</taxon>
        <taxon>Plectidae</taxon>
        <taxon>Plectus</taxon>
    </lineage>
</organism>
<dbReference type="Proteomes" id="UP000887566">
    <property type="component" value="Unplaced"/>
</dbReference>
<name>A0A914UW48_9BILA</name>
<proteinExistence type="predicted"/>